<protein>
    <submittedName>
        <fullName evidence="1">Uncharacterized protein</fullName>
    </submittedName>
</protein>
<proteinExistence type="predicted"/>
<accession>A0A438E1T0</accession>
<dbReference type="EMBL" id="QGNW01001434">
    <property type="protein sequence ID" value="RVW41659.1"/>
    <property type="molecule type" value="Genomic_DNA"/>
</dbReference>
<comment type="caution">
    <text evidence="1">The sequence shown here is derived from an EMBL/GenBank/DDBJ whole genome shotgun (WGS) entry which is preliminary data.</text>
</comment>
<dbReference type="AlphaFoldDB" id="A0A438E1T0"/>
<dbReference type="Proteomes" id="UP000288805">
    <property type="component" value="Unassembled WGS sequence"/>
</dbReference>
<name>A0A438E1T0_VITVI</name>
<organism evidence="1 2">
    <name type="scientific">Vitis vinifera</name>
    <name type="common">Grape</name>
    <dbReference type="NCBI Taxonomy" id="29760"/>
    <lineage>
        <taxon>Eukaryota</taxon>
        <taxon>Viridiplantae</taxon>
        <taxon>Streptophyta</taxon>
        <taxon>Embryophyta</taxon>
        <taxon>Tracheophyta</taxon>
        <taxon>Spermatophyta</taxon>
        <taxon>Magnoliopsida</taxon>
        <taxon>eudicotyledons</taxon>
        <taxon>Gunneridae</taxon>
        <taxon>Pentapetalae</taxon>
        <taxon>rosids</taxon>
        <taxon>Vitales</taxon>
        <taxon>Vitaceae</taxon>
        <taxon>Viteae</taxon>
        <taxon>Vitis</taxon>
    </lineage>
</organism>
<evidence type="ECO:0000313" key="2">
    <source>
        <dbReference type="Proteomes" id="UP000288805"/>
    </source>
</evidence>
<evidence type="ECO:0000313" key="1">
    <source>
        <dbReference type="EMBL" id="RVW41659.1"/>
    </source>
</evidence>
<sequence length="54" mass="6283">MMGTNDISLFETLEQSILVMQDRHRSCIVDFSEIDPQFCPPSTCPIRYLFDTLQ</sequence>
<gene>
    <name evidence="1" type="ORF">CK203_068126</name>
</gene>
<reference evidence="1 2" key="1">
    <citation type="journal article" date="2018" name="PLoS Genet.">
        <title>Population sequencing reveals clonal diversity and ancestral inbreeding in the grapevine cultivar Chardonnay.</title>
        <authorList>
            <person name="Roach M.J."/>
            <person name="Johnson D.L."/>
            <person name="Bohlmann J."/>
            <person name="van Vuuren H.J."/>
            <person name="Jones S.J."/>
            <person name="Pretorius I.S."/>
            <person name="Schmidt S.A."/>
            <person name="Borneman A.R."/>
        </authorList>
    </citation>
    <scope>NUCLEOTIDE SEQUENCE [LARGE SCALE GENOMIC DNA]</scope>
    <source>
        <strain evidence="2">cv. Chardonnay</strain>
        <tissue evidence="1">Leaf</tissue>
    </source>
</reference>